<dbReference type="EMBL" id="JBAKBA010000014">
    <property type="protein sequence ID" value="MEL0659064.1"/>
    <property type="molecule type" value="Genomic_DNA"/>
</dbReference>
<gene>
    <name evidence="2" type="primary">pilV</name>
    <name evidence="2" type="ORF">V6255_07910</name>
</gene>
<evidence type="ECO:0000256" key="1">
    <source>
        <dbReference type="SAM" id="Phobius"/>
    </source>
</evidence>
<accession>A0ABU9HB28</accession>
<keyword evidence="1" id="KW-0812">Transmembrane</keyword>
<sequence>MKTIKQDQTGSSMIEILVAVFVLAVGLLGLASLQMISLKNINNTQFQTLATTYAYDMSERIRSNREGLSGYDNIQSTVSDPGCTNCTPTLMAQLDGFEWNRLIQSAVINGGLPEGKGTVTKVGSLYNITITWKEQQRTNSSGQVDDASFTLSVQI</sequence>
<name>A0ABU9HB28_9GAMM</name>
<protein>
    <submittedName>
        <fullName evidence="2">Type IV pilus modification protein PilV</fullName>
    </submittedName>
</protein>
<keyword evidence="3" id="KW-1185">Reference proteome</keyword>
<keyword evidence="1" id="KW-1133">Transmembrane helix</keyword>
<dbReference type="Proteomes" id="UP001366060">
    <property type="component" value="Unassembled WGS sequence"/>
</dbReference>
<dbReference type="NCBIfam" id="TIGR02523">
    <property type="entry name" value="type_IV_pilV"/>
    <property type="match status" value="1"/>
</dbReference>
<organism evidence="2 3">
    <name type="scientific">Psychromonas arctica</name>
    <dbReference type="NCBI Taxonomy" id="168275"/>
    <lineage>
        <taxon>Bacteria</taxon>
        <taxon>Pseudomonadati</taxon>
        <taxon>Pseudomonadota</taxon>
        <taxon>Gammaproteobacteria</taxon>
        <taxon>Alteromonadales</taxon>
        <taxon>Psychromonadaceae</taxon>
        <taxon>Psychromonas</taxon>
    </lineage>
</organism>
<keyword evidence="1" id="KW-0472">Membrane</keyword>
<dbReference type="RefSeq" id="WP_341627658.1">
    <property type="nucleotide sequence ID" value="NZ_JBAKBA010000014.1"/>
</dbReference>
<comment type="caution">
    <text evidence="2">The sequence shown here is derived from an EMBL/GenBank/DDBJ whole genome shotgun (WGS) entry which is preliminary data.</text>
</comment>
<proteinExistence type="predicted"/>
<evidence type="ECO:0000313" key="3">
    <source>
        <dbReference type="Proteomes" id="UP001366060"/>
    </source>
</evidence>
<dbReference type="InterPro" id="IPR013362">
    <property type="entry name" value="Pilus_4_PilV"/>
</dbReference>
<evidence type="ECO:0000313" key="2">
    <source>
        <dbReference type="EMBL" id="MEL0659064.1"/>
    </source>
</evidence>
<reference evidence="2 3" key="1">
    <citation type="submission" date="2024-02" db="EMBL/GenBank/DDBJ databases">
        <title>Bacteria isolated from the canopy kelp, Nereocystis luetkeana.</title>
        <authorList>
            <person name="Pfister C.A."/>
            <person name="Younker I.T."/>
            <person name="Light S.H."/>
        </authorList>
    </citation>
    <scope>NUCLEOTIDE SEQUENCE [LARGE SCALE GENOMIC DNA]</scope>
    <source>
        <strain evidence="2 3">TI.2.07</strain>
    </source>
</reference>
<feature type="transmembrane region" description="Helical" evidence="1">
    <location>
        <begin position="12"/>
        <end position="33"/>
    </location>
</feature>